<comment type="caution">
    <text evidence="8">The sequence shown here is derived from an EMBL/GenBank/DDBJ whole genome shotgun (WGS) entry which is preliminary data.</text>
</comment>
<evidence type="ECO:0000256" key="7">
    <source>
        <dbReference type="SAM" id="Phobius"/>
    </source>
</evidence>
<dbReference type="PANTHER" id="PTHR30520">
    <property type="entry name" value="FORMATE TRANSPORTER-RELATED"/>
    <property type="match status" value="1"/>
</dbReference>
<dbReference type="GeneID" id="89995608"/>
<dbReference type="Pfam" id="PF01226">
    <property type="entry name" value="Form_Nir_trans"/>
    <property type="match status" value="1"/>
</dbReference>
<dbReference type="EMBL" id="JAVHJV010000002">
    <property type="protein sequence ID" value="KAK5944956.1"/>
    <property type="molecule type" value="Genomic_DNA"/>
</dbReference>
<feature type="compositionally biased region" description="Polar residues" evidence="6">
    <location>
        <begin position="295"/>
        <end position="308"/>
    </location>
</feature>
<accession>A0ABR0RWH9</accession>
<comment type="similarity">
    <text evidence="5">Belongs to the FNT transporter (TC 1.A.16) family.</text>
</comment>
<evidence type="ECO:0000313" key="8">
    <source>
        <dbReference type="EMBL" id="KAK5944956.1"/>
    </source>
</evidence>
<evidence type="ECO:0000256" key="5">
    <source>
        <dbReference type="ARBA" id="ARBA00049660"/>
    </source>
</evidence>
<evidence type="ECO:0000256" key="3">
    <source>
        <dbReference type="ARBA" id="ARBA00022989"/>
    </source>
</evidence>
<dbReference type="RefSeq" id="XP_064733046.1">
    <property type="nucleotide sequence ID" value="XM_064870593.1"/>
</dbReference>
<feature type="transmembrane region" description="Helical" evidence="7">
    <location>
        <begin position="33"/>
        <end position="55"/>
    </location>
</feature>
<feature type="transmembrane region" description="Helical" evidence="7">
    <location>
        <begin position="234"/>
        <end position="262"/>
    </location>
</feature>
<evidence type="ECO:0008006" key="10">
    <source>
        <dbReference type="Google" id="ProtNLM"/>
    </source>
</evidence>
<comment type="subcellular location">
    <subcellularLocation>
        <location evidence="1">Membrane</location>
        <topology evidence="1">Multi-pass membrane protein</topology>
    </subcellularLocation>
</comment>
<dbReference type="InterPro" id="IPR000292">
    <property type="entry name" value="For/NO2_transpt"/>
</dbReference>
<dbReference type="PANTHER" id="PTHR30520:SF6">
    <property type="entry name" value="FORMATE_NITRATE FAMILY TRANSPORTER (EUROFUNG)"/>
    <property type="match status" value="1"/>
</dbReference>
<dbReference type="InterPro" id="IPR023271">
    <property type="entry name" value="Aquaporin-like"/>
</dbReference>
<dbReference type="Proteomes" id="UP001334248">
    <property type="component" value="Unassembled WGS sequence"/>
</dbReference>
<evidence type="ECO:0000256" key="4">
    <source>
        <dbReference type="ARBA" id="ARBA00023136"/>
    </source>
</evidence>
<name>A0ABR0RWH9_9EURO</name>
<evidence type="ECO:0000256" key="2">
    <source>
        <dbReference type="ARBA" id="ARBA00022692"/>
    </source>
</evidence>
<feature type="compositionally biased region" description="Basic and acidic residues" evidence="6">
    <location>
        <begin position="278"/>
        <end position="294"/>
    </location>
</feature>
<evidence type="ECO:0000256" key="6">
    <source>
        <dbReference type="SAM" id="MobiDB-lite"/>
    </source>
</evidence>
<sequence length="314" mass="34178">MDAHKIDAHSAPETHQLIADAGVAKAKLPWIDLIIKAFLGGAFIALGGLFDLVVAGGSPGLRESNPALATLIAAFTFPIGFVLILLTNVELVTSNFFTMTYSTLMRKTTLYDLARNWIVCYIFNIAGALFFAGILTWWSDTLSSDAQSSYAVTGAEGRVNVNWGYNFTRGIGCNWLVGLALFLSTSGRDNTSKIYGIWIPIWAFVALGYQHSIANYLLVPIGMFYGTNFGVGKFIWASCIPVTLGNIVGGAFFCGFVFWLLYGREPSMSNEAGQQLGGDKRAHRDATGERKSNSDDTLSGNRMRNTYGRNDDAV</sequence>
<protein>
    <recommendedName>
        <fullName evidence="10">Formate/nitrite transporter</fullName>
    </recommendedName>
</protein>
<keyword evidence="9" id="KW-1185">Reference proteome</keyword>
<feature type="transmembrane region" description="Helical" evidence="7">
    <location>
        <begin position="163"/>
        <end position="183"/>
    </location>
</feature>
<organism evidence="8 9">
    <name type="scientific">Knufia obscura</name>
    <dbReference type="NCBI Taxonomy" id="1635080"/>
    <lineage>
        <taxon>Eukaryota</taxon>
        <taxon>Fungi</taxon>
        <taxon>Dikarya</taxon>
        <taxon>Ascomycota</taxon>
        <taxon>Pezizomycotina</taxon>
        <taxon>Eurotiomycetes</taxon>
        <taxon>Chaetothyriomycetidae</taxon>
        <taxon>Chaetothyriales</taxon>
        <taxon>Trichomeriaceae</taxon>
        <taxon>Knufia</taxon>
    </lineage>
</organism>
<proteinExistence type="inferred from homology"/>
<dbReference type="Gene3D" id="1.20.1080.10">
    <property type="entry name" value="Glycerol uptake facilitator protein"/>
    <property type="match status" value="1"/>
</dbReference>
<keyword evidence="2 7" id="KW-0812">Transmembrane</keyword>
<feature type="region of interest" description="Disordered" evidence="6">
    <location>
        <begin position="271"/>
        <end position="314"/>
    </location>
</feature>
<keyword evidence="4 7" id="KW-0472">Membrane</keyword>
<feature type="transmembrane region" description="Helical" evidence="7">
    <location>
        <begin position="67"/>
        <end position="97"/>
    </location>
</feature>
<evidence type="ECO:0000313" key="9">
    <source>
        <dbReference type="Proteomes" id="UP001334248"/>
    </source>
</evidence>
<feature type="transmembrane region" description="Helical" evidence="7">
    <location>
        <begin position="118"/>
        <end position="138"/>
    </location>
</feature>
<reference evidence="8 9" key="1">
    <citation type="journal article" date="2023" name="Res Sq">
        <title>Genomic and morphological characterization of Knufia obscura isolated from the Mars 2020 spacecraft assembly facility.</title>
        <authorList>
            <person name="Chander A.M."/>
            <person name="Teixeira M.M."/>
            <person name="Singh N.K."/>
            <person name="Williams M.P."/>
            <person name="Parker C.W."/>
            <person name="Leo P."/>
            <person name="Stajich J.E."/>
            <person name="Torok T."/>
            <person name="Tighe S."/>
            <person name="Mason C.E."/>
            <person name="Venkateswaran K."/>
        </authorList>
    </citation>
    <scope>NUCLEOTIDE SEQUENCE [LARGE SCALE GENOMIC DNA]</scope>
    <source>
        <strain evidence="8 9">CCFEE 5817</strain>
    </source>
</reference>
<feature type="transmembrane region" description="Helical" evidence="7">
    <location>
        <begin position="195"/>
        <end position="214"/>
    </location>
</feature>
<gene>
    <name evidence="8" type="ORF">PMZ80_002159</name>
</gene>
<keyword evidence="3 7" id="KW-1133">Transmembrane helix</keyword>
<evidence type="ECO:0000256" key="1">
    <source>
        <dbReference type="ARBA" id="ARBA00004141"/>
    </source>
</evidence>